<reference evidence="2 3" key="1">
    <citation type="journal article" date="2020" name="Nature">
        <title>Six reference-quality genomes reveal evolution of bat adaptations.</title>
        <authorList>
            <person name="Jebb D."/>
            <person name="Huang Z."/>
            <person name="Pippel M."/>
            <person name="Hughes G.M."/>
            <person name="Lavrichenko K."/>
            <person name="Devanna P."/>
            <person name="Winkler S."/>
            <person name="Jermiin L.S."/>
            <person name="Skirmuntt E.C."/>
            <person name="Katzourakis A."/>
            <person name="Burkitt-Gray L."/>
            <person name="Ray D.A."/>
            <person name="Sullivan K.A.M."/>
            <person name="Roscito J.G."/>
            <person name="Kirilenko B.M."/>
            <person name="Davalos L.M."/>
            <person name="Corthals A.P."/>
            <person name="Power M.L."/>
            <person name="Jones G."/>
            <person name="Ransome R.D."/>
            <person name="Dechmann D.K.N."/>
            <person name="Locatelli A.G."/>
            <person name="Puechmaille S.J."/>
            <person name="Fedrigo O."/>
            <person name="Jarvis E.D."/>
            <person name="Hiller M."/>
            <person name="Vernes S.C."/>
            <person name="Myers E.W."/>
            <person name="Teeling E.C."/>
        </authorList>
    </citation>
    <scope>NUCLEOTIDE SEQUENCE [LARGE SCALE GENOMIC DNA]</scope>
    <source>
        <strain evidence="2">MRouAeg1</strain>
        <tissue evidence="2">Muscle</tissue>
    </source>
</reference>
<feature type="region of interest" description="Disordered" evidence="1">
    <location>
        <begin position="109"/>
        <end position="221"/>
    </location>
</feature>
<sequence>MSTDSNSLAREFLTDVNRLCNAVVQRAEAGEEEEETHMATLGQYLVHGRGFLLLTTLDSIIDQALTCREELLTLLLSLLPLVWRIPVQEEKAADFNLPFSPAIILTKEKNSNSQRSAQEKLHLEGSAPSGQVPAKFSVFRKSRRQRKITHRYSVRDARKTQLSTSESEANSDDRSVAANKPRRPHQQPRLGTQSSKEDGLAAQPARPSAKEQSPPGTEASESFQIMPGQAANTDVLSEPAALSIISHMNNSPFDLCHVLLSLLEKVCKFDMALNHSSALAASVVPTLTEFLAGFGDCCHLSDNLESQMVSAGWTEEPMALVQRMLFRTVLHLMSVDISTAETMPERLRKNLTELLRAALKIRTCLEKQPDPFAPRQKKTLQEVRESFVFSRCRHRALLFPELLEGVLQILVSCLQSAASNPFSFGQAVDLVQDFIQHHGFNLFETAVLQMEWLIVRDGAPPEAAERLKALINSVLKIMGTVKRVKSEQLHHSVCPRKRHRRCEYAHFLPGGGSEDLLSKWDALEVYQSFVFEEDGLRSAQVAQHVCGLLLKGSVAVQWKLYSCVLAPVLRRGVELARRCRRLRGAAAQAHVCSHPDQCLPGEVLQIYLKTLPALLKSRIIRDLFLSCNGVSQIIELNCLDGIRSHSLKAFETLIISLGEQQEDSSISGTDGLDTEQKESSSLNAGASFHNQQAYPESPPSLRKFYASLKEAYPKKRGSANQDVHVNTINLFLCMAFLCVSKDAESDGKSAGDSEATSGGDGAADGPPLRGLPRVSLESLVSPSREHVQQAADIWAVCHWIYMSSPVFQKQFCRLGGFRACYKLIFMIIEELFRSHKQEQGKKGDVNGNENQGVIRTSRSEIPVEEDFSSLPGEGLPTPSGPGVSPELSADPSGDLESQQLSPVNVGQVSATAAAPEEAGLPACQESEVSLPSEASEVSLPSEVSLQSIRLLEAVLAICLHSSRAHEQKTELECPDQNLSVENILFEMRDRLSRSKVVETELAKPLLDALLRVAQGSRRAGPEHSDALAEKGHQSEELSSQPGDFSEEAEDSQCCSFKLWVEEEGYEADSESNPEDSDTWDDGKIPVKSSWDLQVRLLINEVVHYITLGYRIALPFKRCTASSVYLISTTDSGTHVPFKTMRFISLAQMLVECLRIRGRESPCSLRNSGGRDNECQK</sequence>
<dbReference type="AlphaFoldDB" id="A0A7J8BAI6"/>
<protein>
    <submittedName>
        <fullName evidence="2">Lysosomal trafficking regulator</fullName>
    </submittedName>
</protein>
<evidence type="ECO:0000313" key="2">
    <source>
        <dbReference type="EMBL" id="KAF6395466.1"/>
    </source>
</evidence>
<feature type="compositionally biased region" description="Polar residues" evidence="1">
    <location>
        <begin position="895"/>
        <end position="910"/>
    </location>
</feature>
<feature type="region of interest" description="Disordered" evidence="1">
    <location>
        <begin position="838"/>
        <end position="927"/>
    </location>
</feature>
<dbReference type="EMBL" id="JACASE010000018">
    <property type="protein sequence ID" value="KAF6395466.1"/>
    <property type="molecule type" value="Genomic_DNA"/>
</dbReference>
<keyword evidence="3" id="KW-1185">Reference proteome</keyword>
<gene>
    <name evidence="2" type="ORF">HJG63_012847</name>
</gene>
<evidence type="ECO:0000313" key="3">
    <source>
        <dbReference type="Proteomes" id="UP000593571"/>
    </source>
</evidence>
<feature type="compositionally biased region" description="Basic residues" evidence="1">
    <location>
        <begin position="138"/>
        <end position="152"/>
    </location>
</feature>
<proteinExistence type="predicted"/>
<accession>A0A7J8BAI6</accession>
<organism evidence="2 3">
    <name type="scientific">Rousettus aegyptiacus</name>
    <name type="common">Egyptian fruit bat</name>
    <name type="synonym">Pteropus aegyptiacus</name>
    <dbReference type="NCBI Taxonomy" id="9407"/>
    <lineage>
        <taxon>Eukaryota</taxon>
        <taxon>Metazoa</taxon>
        <taxon>Chordata</taxon>
        <taxon>Craniata</taxon>
        <taxon>Vertebrata</taxon>
        <taxon>Euteleostomi</taxon>
        <taxon>Mammalia</taxon>
        <taxon>Eutheria</taxon>
        <taxon>Laurasiatheria</taxon>
        <taxon>Chiroptera</taxon>
        <taxon>Yinpterochiroptera</taxon>
        <taxon>Pteropodoidea</taxon>
        <taxon>Pteropodidae</taxon>
        <taxon>Rousettinae</taxon>
        <taxon>Rousettus</taxon>
    </lineage>
</organism>
<evidence type="ECO:0000256" key="1">
    <source>
        <dbReference type="SAM" id="MobiDB-lite"/>
    </source>
</evidence>
<feature type="region of interest" description="Disordered" evidence="1">
    <location>
        <begin position="1020"/>
        <end position="1048"/>
    </location>
</feature>
<feature type="compositionally biased region" description="Polar residues" evidence="1">
    <location>
        <begin position="210"/>
        <end position="221"/>
    </location>
</feature>
<feature type="compositionally biased region" description="Basic and acidic residues" evidence="1">
    <location>
        <begin position="1020"/>
        <end position="1035"/>
    </location>
</feature>
<dbReference type="Proteomes" id="UP000593571">
    <property type="component" value="Unassembled WGS sequence"/>
</dbReference>
<name>A0A7J8BAI6_ROUAE</name>
<feature type="compositionally biased region" description="Polar residues" evidence="1">
    <location>
        <begin position="847"/>
        <end position="856"/>
    </location>
</feature>
<comment type="caution">
    <text evidence="2">The sequence shown here is derived from an EMBL/GenBank/DDBJ whole genome shotgun (WGS) entry which is preliminary data.</text>
</comment>
<feature type="region of interest" description="Disordered" evidence="1">
    <location>
        <begin position="747"/>
        <end position="768"/>
    </location>
</feature>